<feature type="compositionally biased region" description="Basic and acidic residues" evidence="1">
    <location>
        <begin position="478"/>
        <end position="487"/>
    </location>
</feature>
<dbReference type="Proteomes" id="UP000038009">
    <property type="component" value="Unassembled WGS sequence"/>
</dbReference>
<organism evidence="2 3">
    <name type="scientific">Leptomonas seymouri</name>
    <dbReference type="NCBI Taxonomy" id="5684"/>
    <lineage>
        <taxon>Eukaryota</taxon>
        <taxon>Discoba</taxon>
        <taxon>Euglenozoa</taxon>
        <taxon>Kinetoplastea</taxon>
        <taxon>Metakinetoplastina</taxon>
        <taxon>Trypanosomatida</taxon>
        <taxon>Trypanosomatidae</taxon>
        <taxon>Leishmaniinae</taxon>
        <taxon>Leptomonas</taxon>
    </lineage>
</organism>
<dbReference type="AlphaFoldDB" id="A0A0N0P3Z3"/>
<evidence type="ECO:0000313" key="2">
    <source>
        <dbReference type="EMBL" id="KPI84699.1"/>
    </source>
</evidence>
<dbReference type="OrthoDB" id="240847at2759"/>
<feature type="region of interest" description="Disordered" evidence="1">
    <location>
        <begin position="463"/>
        <end position="545"/>
    </location>
</feature>
<protein>
    <submittedName>
        <fullName evidence="2">Uncharacterized protein</fullName>
    </submittedName>
</protein>
<evidence type="ECO:0000313" key="3">
    <source>
        <dbReference type="Proteomes" id="UP000038009"/>
    </source>
</evidence>
<name>A0A0N0P3Z3_LEPSE</name>
<keyword evidence="3" id="KW-1185">Reference proteome</keyword>
<dbReference type="OMA" id="LCVPCEL"/>
<evidence type="ECO:0000256" key="1">
    <source>
        <dbReference type="SAM" id="MobiDB-lite"/>
    </source>
</evidence>
<dbReference type="VEuPathDB" id="TriTrypDB:Lsey_0238_0050"/>
<proteinExistence type="predicted"/>
<sequence length="545" mass="60305">MLPSSRPSIPSEANLSRLRSRLRQSGAIMSSRSVASRADVHLDFEVVDVGEGHRPTGVEQLLARLEQHGLRRRLVAEDDASAYAVDVAVRTDEEQHREECPIPGGDDDGPLKGIRADDSNSVAIGTSSRGAMSASASRQEAPDAREPYYYLCVPCELRLTRISRHAPQWRALEDVHFHFSSAAHRSTASWMADDDIDETLRCTPLIAPVSQYSRVFLNGVPTLLSRRPGGGDMFYPLPHERDAVRPRPSAQAKGQEPDVSSRASSVGAPQHSFQLFPQASARGEHGGAAVLWHRALPSVYTTEVQLLRRACLAAAPLRKPQPCQQRQRPQKVKVYRVERRRARAQVYVDHVDLQTYLAHSQLPHEQLPLTPVVLPIHRVRIAKALLKLEASLSVKEPAEGKQHAVIEPIRMDDPHRTVYAQSYVPIAEGCEDFHKQRRSYSTTEPPAPLTVFEEESYRVALVSEEDQQSQLSRHPSGVRRESVHEEGTPVVLTRALLTQHTQTTSHTWQSPSGSGVSGSMASSAQRTPRSSTPSQSQSEAPSDAH</sequence>
<feature type="compositionally biased region" description="Low complexity" evidence="1">
    <location>
        <begin position="498"/>
        <end position="538"/>
    </location>
</feature>
<accession>A0A0N0P3Z3</accession>
<dbReference type="EMBL" id="LJSK01000238">
    <property type="protein sequence ID" value="KPI84699.1"/>
    <property type="molecule type" value="Genomic_DNA"/>
</dbReference>
<feature type="region of interest" description="Disordered" evidence="1">
    <location>
        <begin position="238"/>
        <end position="267"/>
    </location>
</feature>
<feature type="region of interest" description="Disordered" evidence="1">
    <location>
        <begin position="91"/>
        <end position="111"/>
    </location>
</feature>
<feature type="compositionally biased region" description="Basic and acidic residues" evidence="1">
    <location>
        <begin position="91"/>
        <end position="100"/>
    </location>
</feature>
<gene>
    <name evidence="2" type="ORF">ABL78_6245</name>
</gene>
<reference evidence="2 3" key="1">
    <citation type="journal article" date="2015" name="PLoS Pathog.">
        <title>Leptomonas seymouri: Adaptations to the Dixenous Life Cycle Analyzed by Genome Sequencing, Transcriptome Profiling and Co-infection with Leishmania donovani.</title>
        <authorList>
            <person name="Kraeva N."/>
            <person name="Butenko A."/>
            <person name="Hlavacova J."/>
            <person name="Kostygov A."/>
            <person name="Myskova J."/>
            <person name="Grybchuk D."/>
            <person name="Lestinova T."/>
            <person name="Votypka J."/>
            <person name="Volf P."/>
            <person name="Opperdoes F."/>
            <person name="Flegontov P."/>
            <person name="Lukes J."/>
            <person name="Yurchenko V."/>
        </authorList>
    </citation>
    <scope>NUCLEOTIDE SEQUENCE [LARGE SCALE GENOMIC DNA]</scope>
    <source>
        <strain evidence="2 3">ATCC 30220</strain>
    </source>
</reference>
<comment type="caution">
    <text evidence="2">The sequence shown here is derived from an EMBL/GenBank/DDBJ whole genome shotgun (WGS) entry which is preliminary data.</text>
</comment>